<dbReference type="GO" id="GO:0055085">
    <property type="term" value="P:transmembrane transport"/>
    <property type="evidence" value="ECO:0007669"/>
    <property type="project" value="InterPro"/>
</dbReference>
<evidence type="ECO:0000256" key="6">
    <source>
        <dbReference type="ARBA" id="ARBA00023136"/>
    </source>
</evidence>
<dbReference type="AlphaFoldDB" id="A0A645IGC9"/>
<dbReference type="PANTHER" id="PTHR43163">
    <property type="entry name" value="DIPEPTIDE TRANSPORT SYSTEM PERMEASE PROTEIN DPPB-RELATED"/>
    <property type="match status" value="1"/>
</dbReference>
<keyword evidence="4 7" id="KW-0812">Transmembrane</keyword>
<organism evidence="9">
    <name type="scientific">bioreactor metagenome</name>
    <dbReference type="NCBI Taxonomy" id="1076179"/>
    <lineage>
        <taxon>unclassified sequences</taxon>
        <taxon>metagenomes</taxon>
        <taxon>ecological metagenomes</taxon>
    </lineage>
</organism>
<dbReference type="InterPro" id="IPR035906">
    <property type="entry name" value="MetI-like_sf"/>
</dbReference>
<dbReference type="EMBL" id="VSSQ01114447">
    <property type="protein sequence ID" value="MPN50347.1"/>
    <property type="molecule type" value="Genomic_DNA"/>
</dbReference>
<comment type="caution">
    <text evidence="9">The sequence shown here is derived from an EMBL/GenBank/DDBJ whole genome shotgun (WGS) entry which is preliminary data.</text>
</comment>
<proteinExistence type="predicted"/>
<dbReference type="Pfam" id="PF00528">
    <property type="entry name" value="BPD_transp_1"/>
    <property type="match status" value="1"/>
</dbReference>
<keyword evidence="6 7" id="KW-0472">Membrane</keyword>
<feature type="domain" description="ABC transmembrane type-1" evidence="8">
    <location>
        <begin position="1"/>
        <end position="174"/>
    </location>
</feature>
<comment type="subcellular location">
    <subcellularLocation>
        <location evidence="1">Cell membrane</location>
        <topology evidence="1">Multi-pass membrane protein</topology>
    </subcellularLocation>
</comment>
<keyword evidence="2" id="KW-0813">Transport</keyword>
<feature type="transmembrane region" description="Helical" evidence="7">
    <location>
        <begin position="106"/>
        <end position="131"/>
    </location>
</feature>
<dbReference type="PROSITE" id="PS50928">
    <property type="entry name" value="ABC_TM1"/>
    <property type="match status" value="1"/>
</dbReference>
<dbReference type="GO" id="GO:0005886">
    <property type="term" value="C:plasma membrane"/>
    <property type="evidence" value="ECO:0007669"/>
    <property type="project" value="UniProtKB-SubCell"/>
</dbReference>
<evidence type="ECO:0000256" key="4">
    <source>
        <dbReference type="ARBA" id="ARBA00022692"/>
    </source>
</evidence>
<keyword evidence="5 7" id="KW-1133">Transmembrane helix</keyword>
<reference evidence="9" key="1">
    <citation type="submission" date="2019-08" db="EMBL/GenBank/DDBJ databases">
        <authorList>
            <person name="Kucharzyk K."/>
            <person name="Murdoch R.W."/>
            <person name="Higgins S."/>
            <person name="Loffler F."/>
        </authorList>
    </citation>
    <scope>NUCLEOTIDE SEQUENCE</scope>
</reference>
<evidence type="ECO:0000256" key="5">
    <source>
        <dbReference type="ARBA" id="ARBA00022989"/>
    </source>
</evidence>
<dbReference type="InterPro" id="IPR000515">
    <property type="entry name" value="MetI-like"/>
</dbReference>
<evidence type="ECO:0000259" key="8">
    <source>
        <dbReference type="PROSITE" id="PS50928"/>
    </source>
</evidence>
<protein>
    <submittedName>
        <fullName evidence="9">Putative D,D-dipeptide transport system permease protein DdpB</fullName>
    </submittedName>
</protein>
<evidence type="ECO:0000256" key="1">
    <source>
        <dbReference type="ARBA" id="ARBA00004651"/>
    </source>
</evidence>
<evidence type="ECO:0000256" key="7">
    <source>
        <dbReference type="SAM" id="Phobius"/>
    </source>
</evidence>
<keyword evidence="3" id="KW-1003">Cell membrane</keyword>
<evidence type="ECO:0000256" key="3">
    <source>
        <dbReference type="ARBA" id="ARBA00022475"/>
    </source>
</evidence>
<gene>
    <name evidence="9" type="primary">ddpB_3</name>
    <name evidence="9" type="ORF">SDC9_197973</name>
</gene>
<evidence type="ECO:0000313" key="9">
    <source>
        <dbReference type="EMBL" id="MPN50347.1"/>
    </source>
</evidence>
<name>A0A645IGC9_9ZZZZ</name>
<accession>A0A645IGC9</accession>
<feature type="transmembrane region" description="Helical" evidence="7">
    <location>
        <begin position="151"/>
        <end position="177"/>
    </location>
</feature>
<dbReference type="PANTHER" id="PTHR43163:SF6">
    <property type="entry name" value="DIPEPTIDE TRANSPORT SYSTEM PERMEASE PROTEIN DPPB-RELATED"/>
    <property type="match status" value="1"/>
</dbReference>
<evidence type="ECO:0000256" key="2">
    <source>
        <dbReference type="ARBA" id="ARBA00022448"/>
    </source>
</evidence>
<sequence length="188" mass="20310">MLIFGYIIPVLPILGRIDASIMSPPTVTGFMTIDSLLDSNMEAFKNSFLHLIMPSIALAMSGMAQAARITRASMIDNLSKDFVGAEISSGIPMKKVLMKYVMKPSLISTVSIIALDIAAMIGNAFLVELVFNYPGISRYGINAMLNKDLNAITAVIMIIGIAFLVVNIIVDIIAAYLDPRIRLQGGVK</sequence>
<dbReference type="Gene3D" id="1.10.3720.10">
    <property type="entry name" value="MetI-like"/>
    <property type="match status" value="1"/>
</dbReference>